<keyword evidence="5 10" id="KW-0963">Cytoplasm</keyword>
<organism evidence="12 13">
    <name type="scientific">Amantichitinum ursilacus</name>
    <dbReference type="NCBI Taxonomy" id="857265"/>
    <lineage>
        <taxon>Bacteria</taxon>
        <taxon>Pseudomonadati</taxon>
        <taxon>Pseudomonadota</taxon>
        <taxon>Betaproteobacteria</taxon>
        <taxon>Neisseriales</taxon>
        <taxon>Chitinibacteraceae</taxon>
        <taxon>Amantichitinum</taxon>
    </lineage>
</organism>
<evidence type="ECO:0000256" key="2">
    <source>
        <dbReference type="ARBA" id="ARBA00003172"/>
    </source>
</evidence>
<comment type="catalytic activity">
    <reaction evidence="1 10">
        <text>2 D-sedoheptulose 7-phosphate = D-glycero-alpha-D-manno-heptose 7-phosphate + D-glycero-beta-D-manno-heptose 7-phosphate</text>
        <dbReference type="Rhea" id="RHEA:27489"/>
        <dbReference type="ChEBI" id="CHEBI:57483"/>
        <dbReference type="ChEBI" id="CHEBI:60203"/>
        <dbReference type="ChEBI" id="CHEBI:60204"/>
        <dbReference type="EC" id="5.3.1.28"/>
    </reaction>
</comment>
<name>A0A0N0XHH8_9NEIS</name>
<comment type="subcellular location">
    <subcellularLocation>
        <location evidence="3 10">Cytoplasm</location>
    </subcellularLocation>
</comment>
<evidence type="ECO:0000256" key="1">
    <source>
        <dbReference type="ARBA" id="ARBA00000348"/>
    </source>
</evidence>
<dbReference type="RefSeq" id="WP_053938816.1">
    <property type="nucleotide sequence ID" value="NZ_LAQT01000026.1"/>
</dbReference>
<evidence type="ECO:0000313" key="12">
    <source>
        <dbReference type="EMBL" id="KPC50815.1"/>
    </source>
</evidence>
<keyword evidence="13" id="KW-1185">Reference proteome</keyword>
<feature type="domain" description="SIS" evidence="11">
    <location>
        <begin position="32"/>
        <end position="196"/>
    </location>
</feature>
<dbReference type="CDD" id="cd05006">
    <property type="entry name" value="SIS_GmhA"/>
    <property type="match status" value="1"/>
</dbReference>
<evidence type="ECO:0000256" key="6">
    <source>
        <dbReference type="ARBA" id="ARBA00022723"/>
    </source>
</evidence>
<dbReference type="PANTHER" id="PTHR30390">
    <property type="entry name" value="SEDOHEPTULOSE 7-PHOSPHATE ISOMERASE / DNAA INITIATOR-ASSOCIATING FACTOR FOR REPLICATION INITIATION"/>
    <property type="match status" value="1"/>
</dbReference>
<keyword evidence="7 10" id="KW-0862">Zinc</keyword>
<protein>
    <recommendedName>
        <fullName evidence="10">Phosphoheptose isomerase</fullName>
        <ecNumber evidence="10">5.3.1.28</ecNumber>
    </recommendedName>
    <alternativeName>
        <fullName evidence="10">Sedoheptulose 7-phosphate isomerase</fullName>
    </alternativeName>
</protein>
<comment type="caution">
    <text evidence="10">Lacks conserved residue(s) required for the propagation of feature annotation.</text>
</comment>
<gene>
    <name evidence="12" type="primary">gmhA_2</name>
    <name evidence="10" type="synonym">gmhA</name>
    <name evidence="12" type="ORF">WG78_16005</name>
</gene>
<evidence type="ECO:0000313" key="13">
    <source>
        <dbReference type="Proteomes" id="UP000037939"/>
    </source>
</evidence>
<feature type="binding site" evidence="10">
    <location>
        <position position="174"/>
    </location>
    <ligand>
        <name>Zn(2+)</name>
        <dbReference type="ChEBI" id="CHEBI:29105"/>
    </ligand>
</feature>
<feature type="binding site" evidence="10">
    <location>
        <position position="174"/>
    </location>
    <ligand>
        <name>substrate</name>
    </ligand>
</feature>
<dbReference type="GO" id="GO:0008968">
    <property type="term" value="F:D-sedoheptulose 7-phosphate isomerase activity"/>
    <property type="evidence" value="ECO:0007669"/>
    <property type="project" value="UniProtKB-UniRule"/>
</dbReference>
<dbReference type="GO" id="GO:2001061">
    <property type="term" value="P:D-glycero-D-manno-heptose 7-phosphate biosynthetic process"/>
    <property type="evidence" value="ECO:0007669"/>
    <property type="project" value="UniProtKB-UniPathway"/>
</dbReference>
<evidence type="ECO:0000256" key="9">
    <source>
        <dbReference type="ARBA" id="ARBA00023277"/>
    </source>
</evidence>
<evidence type="ECO:0000256" key="8">
    <source>
        <dbReference type="ARBA" id="ARBA00023235"/>
    </source>
</evidence>
<dbReference type="Proteomes" id="UP000037939">
    <property type="component" value="Unassembled WGS sequence"/>
</dbReference>
<dbReference type="Pfam" id="PF13580">
    <property type="entry name" value="SIS_2"/>
    <property type="match status" value="1"/>
</dbReference>
<dbReference type="GO" id="GO:0005975">
    <property type="term" value="P:carbohydrate metabolic process"/>
    <property type="evidence" value="ECO:0007669"/>
    <property type="project" value="UniProtKB-UniRule"/>
</dbReference>
<comment type="caution">
    <text evidence="12">The sequence shown here is derived from an EMBL/GenBank/DDBJ whole genome shotgun (WGS) entry which is preliminary data.</text>
</comment>
<sequence>MDLMQRVRGHFDENIAVTSLVQDILSPQIAQAAEKLMQTLIVDARILACGNGTSASQVQQFAAAMVGRFERERPGLSAIALTTDTSAITAIANDYDFDMVYSRQVHAVGRAGDVLLVVSTSGNSANVISAIHAAHDRQMSVVALTGRDGGQIADILAGEDIHLCVPVERQSRIQETHALIIHAICDAIDYLLLGGE</sequence>
<evidence type="ECO:0000259" key="11">
    <source>
        <dbReference type="PROSITE" id="PS51464"/>
    </source>
</evidence>
<dbReference type="InterPro" id="IPR035461">
    <property type="entry name" value="GmhA/DiaA"/>
</dbReference>
<keyword evidence="9 10" id="KW-0119">Carbohydrate metabolism</keyword>
<dbReference type="PATRIC" id="fig|857265.3.peg.3281"/>
<evidence type="ECO:0000256" key="10">
    <source>
        <dbReference type="HAMAP-Rule" id="MF_00067"/>
    </source>
</evidence>
<feature type="binding site" evidence="10">
    <location>
        <begin position="93"/>
        <end position="94"/>
    </location>
    <ligand>
        <name>substrate</name>
    </ligand>
</feature>
<keyword evidence="6 10" id="KW-0479">Metal-binding</keyword>
<dbReference type="AlphaFoldDB" id="A0A0N0XHH8"/>
<reference evidence="12 13" key="1">
    <citation type="submission" date="2015-07" db="EMBL/GenBank/DDBJ databases">
        <title>Draft genome sequence of the Amantichitinum ursilacus IGB-41, a new chitin-degrading bacterium.</title>
        <authorList>
            <person name="Kirstahler P."/>
            <person name="Guenther M."/>
            <person name="Grumaz C."/>
            <person name="Rupp S."/>
            <person name="Zibek S."/>
            <person name="Sohn K."/>
        </authorList>
    </citation>
    <scope>NUCLEOTIDE SEQUENCE [LARGE SCALE GENOMIC DNA]</scope>
    <source>
        <strain evidence="12 13">IGB-41</strain>
    </source>
</reference>
<comment type="miscellaneous">
    <text evidence="10">The reaction produces a racemic mixture of D-glycero-alpha-D-manno-heptose 7-phosphate and D-glycero-beta-D-manno-heptose 7-phosphate.</text>
</comment>
<feature type="binding site" evidence="10">
    <location>
        <position position="182"/>
    </location>
    <ligand>
        <name>Zn(2+)</name>
        <dbReference type="ChEBI" id="CHEBI:29105"/>
    </ligand>
</feature>
<dbReference type="GO" id="GO:0005737">
    <property type="term" value="C:cytoplasm"/>
    <property type="evidence" value="ECO:0007669"/>
    <property type="project" value="UniProtKB-SubCell"/>
</dbReference>
<dbReference type="SUPFAM" id="SSF53697">
    <property type="entry name" value="SIS domain"/>
    <property type="match status" value="1"/>
</dbReference>
<dbReference type="InterPro" id="IPR050099">
    <property type="entry name" value="SIS_GmhA/DiaA_subfam"/>
</dbReference>
<evidence type="ECO:0000256" key="5">
    <source>
        <dbReference type="ARBA" id="ARBA00022490"/>
    </source>
</evidence>
<feature type="binding site" evidence="10">
    <location>
        <position position="124"/>
    </location>
    <ligand>
        <name>substrate</name>
    </ligand>
</feature>
<dbReference type="STRING" id="857265.WG78_16005"/>
<dbReference type="UniPathway" id="UPA00041">
    <property type="reaction ID" value="UER00436"/>
</dbReference>
<dbReference type="GO" id="GO:0008270">
    <property type="term" value="F:zinc ion binding"/>
    <property type="evidence" value="ECO:0007669"/>
    <property type="project" value="UniProtKB-UniRule"/>
</dbReference>
<evidence type="ECO:0000256" key="7">
    <source>
        <dbReference type="ARBA" id="ARBA00022833"/>
    </source>
</evidence>
<dbReference type="GO" id="GO:0097367">
    <property type="term" value="F:carbohydrate derivative binding"/>
    <property type="evidence" value="ECO:0007669"/>
    <property type="project" value="InterPro"/>
</dbReference>
<dbReference type="PROSITE" id="PS51464">
    <property type="entry name" value="SIS"/>
    <property type="match status" value="1"/>
</dbReference>
<dbReference type="InterPro" id="IPR001347">
    <property type="entry name" value="SIS_dom"/>
</dbReference>
<dbReference type="OrthoDB" id="9810929at2"/>
<comment type="cofactor">
    <cofactor evidence="10">
        <name>Zn(2+)</name>
        <dbReference type="ChEBI" id="CHEBI:29105"/>
    </cofactor>
    <text evidence="10">Binds 1 zinc ion per subunit.</text>
</comment>
<comment type="pathway">
    <text evidence="10">Carbohydrate biosynthesis; D-glycero-D-manno-heptose 7-phosphate biosynthesis; D-glycero-alpha-D-manno-heptose 7-phosphate and D-glycero-beta-D-manno-heptose 7-phosphate from sedoheptulose 7-phosphate: step 1/1.</text>
</comment>
<keyword evidence="8 10" id="KW-0413">Isomerase</keyword>
<dbReference type="NCBIfam" id="NF010546">
    <property type="entry name" value="PRK13936.1"/>
    <property type="match status" value="1"/>
</dbReference>
<dbReference type="EMBL" id="LAQT01000026">
    <property type="protein sequence ID" value="KPC50815.1"/>
    <property type="molecule type" value="Genomic_DNA"/>
</dbReference>
<evidence type="ECO:0000256" key="3">
    <source>
        <dbReference type="ARBA" id="ARBA00004496"/>
    </source>
</evidence>
<comment type="subunit">
    <text evidence="10">Homotetramer.</text>
</comment>
<accession>A0A0N0XHH8</accession>
<proteinExistence type="inferred from homology"/>
<dbReference type="InterPro" id="IPR004515">
    <property type="entry name" value="Phosphoheptose_Isoase"/>
</dbReference>
<feature type="binding site" evidence="10">
    <location>
        <begin position="119"/>
        <end position="121"/>
    </location>
    <ligand>
        <name>substrate</name>
    </ligand>
</feature>
<dbReference type="EC" id="5.3.1.28" evidence="10"/>
<evidence type="ECO:0000256" key="4">
    <source>
        <dbReference type="ARBA" id="ARBA00009894"/>
    </source>
</evidence>
<comment type="function">
    <text evidence="2 10">Catalyzes the isomerization of sedoheptulose 7-phosphate in D-glycero-D-manno-heptose 7-phosphate.</text>
</comment>
<comment type="similarity">
    <text evidence="4 10">Belongs to the SIS family. GmhA subfamily.</text>
</comment>
<dbReference type="InterPro" id="IPR046348">
    <property type="entry name" value="SIS_dom_sf"/>
</dbReference>
<dbReference type="Gene3D" id="3.40.50.10490">
    <property type="entry name" value="Glucose-6-phosphate isomerase like protein, domain 1"/>
    <property type="match status" value="1"/>
</dbReference>
<dbReference type="PANTHER" id="PTHR30390:SF6">
    <property type="entry name" value="DNAA INITIATOR-ASSOCIATING PROTEIN DIAA"/>
    <property type="match status" value="1"/>
</dbReference>
<dbReference type="HAMAP" id="MF_00067">
    <property type="entry name" value="GmhA"/>
    <property type="match status" value="1"/>
</dbReference>